<keyword evidence="4" id="KW-0460">Magnesium</keyword>
<keyword evidence="4" id="KW-0464">Manganese</keyword>
<organism evidence="6 7">
    <name type="scientific">Datura stramonium</name>
    <name type="common">Jimsonweed</name>
    <name type="synonym">Common thornapple</name>
    <dbReference type="NCBI Taxonomy" id="4076"/>
    <lineage>
        <taxon>Eukaryota</taxon>
        <taxon>Viridiplantae</taxon>
        <taxon>Streptophyta</taxon>
        <taxon>Embryophyta</taxon>
        <taxon>Tracheophyta</taxon>
        <taxon>Spermatophyta</taxon>
        <taxon>Magnoliopsida</taxon>
        <taxon>eudicotyledons</taxon>
        <taxon>Gunneridae</taxon>
        <taxon>Pentapetalae</taxon>
        <taxon>asterids</taxon>
        <taxon>lamiids</taxon>
        <taxon>Solanales</taxon>
        <taxon>Solanaceae</taxon>
        <taxon>Solanoideae</taxon>
        <taxon>Datureae</taxon>
        <taxon>Datura</taxon>
    </lineage>
</organism>
<comment type="cofactor">
    <cofactor evidence="4">
        <name>Mg(2+)</name>
        <dbReference type="ChEBI" id="CHEBI:18420"/>
    </cofactor>
</comment>
<keyword evidence="4" id="KW-0378">Hydrolase</keyword>
<dbReference type="Gene3D" id="3.60.40.10">
    <property type="entry name" value="PPM-type phosphatase domain"/>
    <property type="match status" value="1"/>
</dbReference>
<reference evidence="6 7" key="1">
    <citation type="journal article" date="2021" name="BMC Genomics">
        <title>Datura genome reveals duplications of psychoactive alkaloid biosynthetic genes and high mutation rate following tissue culture.</title>
        <authorList>
            <person name="Rajewski A."/>
            <person name="Carter-House D."/>
            <person name="Stajich J."/>
            <person name="Litt A."/>
        </authorList>
    </citation>
    <scope>NUCLEOTIDE SEQUENCE [LARGE SCALE GENOMIC DNA]</scope>
    <source>
        <strain evidence="6">AR-01</strain>
    </source>
</reference>
<dbReference type="Pfam" id="PF00931">
    <property type="entry name" value="NB-ARC"/>
    <property type="match status" value="1"/>
</dbReference>
<dbReference type="Pfam" id="PF07228">
    <property type="entry name" value="SpoIIE"/>
    <property type="match status" value="1"/>
</dbReference>
<comment type="catalytic activity">
    <reaction evidence="4">
        <text>O-phospho-L-seryl-[protein] + H2O = L-seryl-[protein] + phosphate</text>
        <dbReference type="Rhea" id="RHEA:20629"/>
        <dbReference type="Rhea" id="RHEA-COMP:9863"/>
        <dbReference type="Rhea" id="RHEA-COMP:11604"/>
        <dbReference type="ChEBI" id="CHEBI:15377"/>
        <dbReference type="ChEBI" id="CHEBI:29999"/>
        <dbReference type="ChEBI" id="CHEBI:43474"/>
        <dbReference type="ChEBI" id="CHEBI:83421"/>
        <dbReference type="EC" id="3.1.3.16"/>
    </reaction>
</comment>
<keyword evidence="2" id="KW-0677">Repeat</keyword>
<comment type="caution">
    <text evidence="6">The sequence shown here is derived from an EMBL/GenBank/DDBJ whole genome shotgun (WGS) entry which is preliminary data.</text>
</comment>
<evidence type="ECO:0000256" key="1">
    <source>
        <dbReference type="ARBA" id="ARBA00022614"/>
    </source>
</evidence>
<proteinExistence type="inferred from homology"/>
<keyword evidence="3" id="KW-0611">Plant defense</keyword>
<feature type="domain" description="PPM-type phosphatase" evidence="5">
    <location>
        <begin position="80"/>
        <end position="311"/>
    </location>
</feature>
<dbReference type="SUPFAM" id="SSF81606">
    <property type="entry name" value="PP2C-like"/>
    <property type="match status" value="1"/>
</dbReference>
<dbReference type="Pfam" id="PF23598">
    <property type="entry name" value="LRR_14"/>
    <property type="match status" value="1"/>
</dbReference>
<dbReference type="SMART" id="SM00331">
    <property type="entry name" value="PP2C_SIG"/>
    <property type="match status" value="1"/>
</dbReference>
<dbReference type="Pfam" id="PF23247">
    <property type="entry name" value="LRR_RPS2"/>
    <property type="match status" value="1"/>
</dbReference>
<dbReference type="SUPFAM" id="SSF52540">
    <property type="entry name" value="P-loop containing nucleoside triphosphate hydrolases"/>
    <property type="match status" value="1"/>
</dbReference>
<dbReference type="InterPro" id="IPR036457">
    <property type="entry name" value="PPM-type-like_dom_sf"/>
</dbReference>
<dbReference type="InterPro" id="IPR027417">
    <property type="entry name" value="P-loop_NTPase"/>
</dbReference>
<evidence type="ECO:0000313" key="6">
    <source>
        <dbReference type="EMBL" id="MCD7465335.1"/>
    </source>
</evidence>
<sequence>MAACISSSLGHDQYSSNKFNEVCKLSHNNYFDFSSHEINSNNKRLKFSHDNADFFNTNKRDVVLEFSDNKLPCLKMVAASIYLPKENPTKPLGEDAHFIHELYQTIGVADGVGGWAKQGIDAGIYARELMKNSLIATDSKSKGQVNPKRVLQKAYRNTNSEGSSTACVITLNSEKNTICAANVGDSGFFLIREGKIIYKSPTQQRRFNCPYQLGNSKDNPNVAQEMELNVEKDDILIVGTDGMLDNINESEIEELVRRGINENSKAEELGSQIGNVALYNSFDRFADTPFSRAAEKERLRHKFMLLMILDDVWEALVLEKLGIPGYSKHNHRCKVILMTRFRGVCEAMEAQKIIEVGILCEEEAWILFRQKTGNSVDDPSLLHVAKDVAKECKGLPLVIITVARALKYKSKRSWEDALVQLQRATPRNIPGMLSYDQFESDEVSYINCVGRSAYLYASIQRFSNLRTLHLINLRLDDISIIGELVTLVILSIRDSQLEELPVEIGKLTNLILLEFWNEQGGLTRIPPGVLSRLVRLEELHMVGVEHCSYSTLIELESLSRLTALILTECSGDVIYSNLGHSSKLTRYYLKVGQQVHHYLNSSLVGNYNRIMDLEVTETTPLGDWIRPLLRKSKCVCSRGNGSKNVLTELQLDEFQSVRHLRLADCDSLTHLLKIQCQNNISFPKLKRLEVISCPRLQYIFCLSLAARSSTVVCPDDDEEEISSRRTHIGPEGNMVQVIKFPNLYYLDL</sequence>
<dbReference type="SUPFAM" id="SSF52058">
    <property type="entry name" value="L domain-like"/>
    <property type="match status" value="1"/>
</dbReference>
<dbReference type="Proteomes" id="UP000823775">
    <property type="component" value="Unassembled WGS sequence"/>
</dbReference>
<dbReference type="Gene3D" id="3.40.50.300">
    <property type="entry name" value="P-loop containing nucleotide triphosphate hydrolases"/>
    <property type="match status" value="1"/>
</dbReference>
<dbReference type="PANTHER" id="PTHR12320:SF14">
    <property type="entry name" value="PROTEIN PHOSPHATASE"/>
    <property type="match status" value="1"/>
</dbReference>
<protein>
    <recommendedName>
        <fullName evidence="4">Protein phosphatase</fullName>
        <ecNumber evidence="4">3.1.3.16</ecNumber>
    </recommendedName>
</protein>
<evidence type="ECO:0000259" key="5">
    <source>
        <dbReference type="PROSITE" id="PS51746"/>
    </source>
</evidence>
<dbReference type="InterPro" id="IPR055414">
    <property type="entry name" value="LRR_R13L4/SHOC2-like"/>
</dbReference>
<keyword evidence="7" id="KW-1185">Reference proteome</keyword>
<comment type="catalytic activity">
    <reaction evidence="4">
        <text>O-phospho-L-threonyl-[protein] + H2O = L-threonyl-[protein] + phosphate</text>
        <dbReference type="Rhea" id="RHEA:47004"/>
        <dbReference type="Rhea" id="RHEA-COMP:11060"/>
        <dbReference type="Rhea" id="RHEA-COMP:11605"/>
        <dbReference type="ChEBI" id="CHEBI:15377"/>
        <dbReference type="ChEBI" id="CHEBI:30013"/>
        <dbReference type="ChEBI" id="CHEBI:43474"/>
        <dbReference type="ChEBI" id="CHEBI:61977"/>
        <dbReference type="EC" id="3.1.3.16"/>
    </reaction>
</comment>
<dbReference type="InterPro" id="IPR042197">
    <property type="entry name" value="Apaf_helical"/>
</dbReference>
<dbReference type="PANTHER" id="PTHR12320">
    <property type="entry name" value="PROTEIN PHOSPHATASE 2C"/>
    <property type="match status" value="1"/>
</dbReference>
<evidence type="ECO:0000313" key="7">
    <source>
        <dbReference type="Proteomes" id="UP000823775"/>
    </source>
</evidence>
<dbReference type="InterPro" id="IPR032675">
    <property type="entry name" value="LRR_dom_sf"/>
</dbReference>
<dbReference type="Gene3D" id="3.80.10.10">
    <property type="entry name" value="Ribonuclease Inhibitor"/>
    <property type="match status" value="1"/>
</dbReference>
<evidence type="ECO:0000256" key="4">
    <source>
        <dbReference type="RuleBase" id="RU366020"/>
    </source>
</evidence>
<dbReference type="Gene3D" id="1.10.8.430">
    <property type="entry name" value="Helical domain of apoptotic protease-activating factors"/>
    <property type="match status" value="1"/>
</dbReference>
<dbReference type="InterPro" id="IPR002182">
    <property type="entry name" value="NB-ARC"/>
</dbReference>
<dbReference type="PROSITE" id="PS51746">
    <property type="entry name" value="PPM_2"/>
    <property type="match status" value="1"/>
</dbReference>
<keyword evidence="1" id="KW-0433">Leucine-rich repeat</keyword>
<evidence type="ECO:0000256" key="2">
    <source>
        <dbReference type="ARBA" id="ARBA00022737"/>
    </source>
</evidence>
<dbReference type="InterPro" id="IPR001932">
    <property type="entry name" value="PPM-type_phosphatase-like_dom"/>
</dbReference>
<name>A0ABS8T1W4_DATST</name>
<comment type="similarity">
    <text evidence="4">Belongs to the PP2C family.</text>
</comment>
<keyword evidence="4" id="KW-0479">Metal-binding</keyword>
<dbReference type="InterPro" id="IPR057135">
    <property type="entry name" value="At4g27190-like_LRR"/>
</dbReference>
<dbReference type="InterPro" id="IPR039123">
    <property type="entry name" value="PPTC7"/>
</dbReference>
<gene>
    <name evidence="6" type="ORF">HAX54_001052</name>
</gene>
<dbReference type="EC" id="3.1.3.16" evidence="4"/>
<keyword evidence="4" id="KW-0904">Protein phosphatase</keyword>
<dbReference type="EMBL" id="JACEIK010001038">
    <property type="protein sequence ID" value="MCD7465335.1"/>
    <property type="molecule type" value="Genomic_DNA"/>
</dbReference>
<comment type="cofactor">
    <cofactor evidence="4">
        <name>Mn(2+)</name>
        <dbReference type="ChEBI" id="CHEBI:29035"/>
    </cofactor>
</comment>
<dbReference type="SMART" id="SM00332">
    <property type="entry name" value="PP2Cc"/>
    <property type="match status" value="1"/>
</dbReference>
<accession>A0ABS8T1W4</accession>
<evidence type="ECO:0000256" key="3">
    <source>
        <dbReference type="ARBA" id="ARBA00022821"/>
    </source>
</evidence>